<dbReference type="Pfam" id="PF14244">
    <property type="entry name" value="Retrotran_gag_3"/>
    <property type="match status" value="1"/>
</dbReference>
<evidence type="ECO:0000259" key="1">
    <source>
        <dbReference type="Pfam" id="PF14244"/>
    </source>
</evidence>
<dbReference type="Gramene" id="KJB31164">
    <property type="protein sequence ID" value="KJB31164"/>
    <property type="gene ID" value="B456_005G179300"/>
</dbReference>
<dbReference type="OMA" id="WIINAIS"/>
<dbReference type="AlphaFoldDB" id="A0A0D2RH64"/>
<protein>
    <recommendedName>
        <fullName evidence="1">Retrotransposon Copia-like N-terminal domain-containing protein</fullName>
    </recommendedName>
</protein>
<organism evidence="2 3">
    <name type="scientific">Gossypium raimondii</name>
    <name type="common">Peruvian cotton</name>
    <name type="synonym">Gossypium klotzschianum subsp. raimondii</name>
    <dbReference type="NCBI Taxonomy" id="29730"/>
    <lineage>
        <taxon>Eukaryota</taxon>
        <taxon>Viridiplantae</taxon>
        <taxon>Streptophyta</taxon>
        <taxon>Embryophyta</taxon>
        <taxon>Tracheophyta</taxon>
        <taxon>Spermatophyta</taxon>
        <taxon>Magnoliopsida</taxon>
        <taxon>eudicotyledons</taxon>
        <taxon>Gunneridae</taxon>
        <taxon>Pentapetalae</taxon>
        <taxon>rosids</taxon>
        <taxon>malvids</taxon>
        <taxon>Malvales</taxon>
        <taxon>Malvaceae</taxon>
        <taxon>Malvoideae</taxon>
        <taxon>Gossypium</taxon>
    </lineage>
</organism>
<feature type="domain" description="Retrotransposon Copia-like N-terminal" evidence="1">
    <location>
        <begin position="15"/>
        <end position="51"/>
    </location>
</feature>
<reference evidence="2 3" key="1">
    <citation type="journal article" date="2012" name="Nature">
        <title>Repeated polyploidization of Gossypium genomes and the evolution of spinnable cotton fibres.</title>
        <authorList>
            <person name="Paterson A.H."/>
            <person name="Wendel J.F."/>
            <person name="Gundlach H."/>
            <person name="Guo H."/>
            <person name="Jenkins J."/>
            <person name="Jin D."/>
            <person name="Llewellyn D."/>
            <person name="Showmaker K.C."/>
            <person name="Shu S."/>
            <person name="Udall J."/>
            <person name="Yoo M.J."/>
            <person name="Byers R."/>
            <person name="Chen W."/>
            <person name="Doron-Faigenboim A."/>
            <person name="Duke M.V."/>
            <person name="Gong L."/>
            <person name="Grimwood J."/>
            <person name="Grover C."/>
            <person name="Grupp K."/>
            <person name="Hu G."/>
            <person name="Lee T.H."/>
            <person name="Li J."/>
            <person name="Lin L."/>
            <person name="Liu T."/>
            <person name="Marler B.S."/>
            <person name="Page J.T."/>
            <person name="Roberts A.W."/>
            <person name="Romanel E."/>
            <person name="Sanders W.S."/>
            <person name="Szadkowski E."/>
            <person name="Tan X."/>
            <person name="Tang H."/>
            <person name="Xu C."/>
            <person name="Wang J."/>
            <person name="Wang Z."/>
            <person name="Zhang D."/>
            <person name="Zhang L."/>
            <person name="Ashrafi H."/>
            <person name="Bedon F."/>
            <person name="Bowers J.E."/>
            <person name="Brubaker C.L."/>
            <person name="Chee P.W."/>
            <person name="Das S."/>
            <person name="Gingle A.R."/>
            <person name="Haigler C.H."/>
            <person name="Harker D."/>
            <person name="Hoffmann L.V."/>
            <person name="Hovav R."/>
            <person name="Jones D.C."/>
            <person name="Lemke C."/>
            <person name="Mansoor S."/>
            <person name="ur Rahman M."/>
            <person name="Rainville L.N."/>
            <person name="Rambani A."/>
            <person name="Reddy U.K."/>
            <person name="Rong J.K."/>
            <person name="Saranga Y."/>
            <person name="Scheffler B.E."/>
            <person name="Scheffler J.A."/>
            <person name="Stelly D.M."/>
            <person name="Triplett B.A."/>
            <person name="Van Deynze A."/>
            <person name="Vaslin M.F."/>
            <person name="Waghmare V.N."/>
            <person name="Walford S.A."/>
            <person name="Wright R.J."/>
            <person name="Zaki E.A."/>
            <person name="Zhang T."/>
            <person name="Dennis E.S."/>
            <person name="Mayer K.F."/>
            <person name="Peterson D.G."/>
            <person name="Rokhsar D.S."/>
            <person name="Wang X."/>
            <person name="Schmutz J."/>
        </authorList>
    </citation>
    <scope>NUCLEOTIDE SEQUENCE [LARGE SCALE GENOMIC DNA]</scope>
</reference>
<proteinExistence type="predicted"/>
<dbReference type="EMBL" id="CM001744">
    <property type="protein sequence ID" value="KJB31164.1"/>
    <property type="molecule type" value="Genomic_DNA"/>
</dbReference>
<accession>A0A0D2RH64</accession>
<name>A0A0D2RH64_GOSRA</name>
<dbReference type="PANTHER" id="PTHR37610">
    <property type="entry name" value="CCHC-TYPE DOMAIN-CONTAINING PROTEIN"/>
    <property type="match status" value="1"/>
</dbReference>
<dbReference type="Proteomes" id="UP000032304">
    <property type="component" value="Chromosome 5"/>
</dbReference>
<dbReference type="InterPro" id="IPR029472">
    <property type="entry name" value="Copia-like_N"/>
</dbReference>
<gene>
    <name evidence="2" type="ORF">B456_005G179300</name>
</gene>
<keyword evidence="3" id="KW-1185">Reference proteome</keyword>
<evidence type="ECO:0000313" key="3">
    <source>
        <dbReference type="Proteomes" id="UP000032304"/>
    </source>
</evidence>
<dbReference type="PANTHER" id="PTHR37610:SF81">
    <property type="entry name" value="RETROTRANSPOSON COPIA-LIKE N-TERMINAL DOMAIN-CONTAINING PROTEIN"/>
    <property type="match status" value="1"/>
</dbReference>
<dbReference type="eggNOG" id="KOG0017">
    <property type="taxonomic scope" value="Eukaryota"/>
</dbReference>
<evidence type="ECO:0000313" key="2">
    <source>
        <dbReference type="EMBL" id="KJB31164.1"/>
    </source>
</evidence>
<sequence>MTDQFDNGNNLYYLHQSDNLRLHLVSQTLLFDNYNTWHHSMIMALSTKNKLVDCLNAWTRTNNLVTFWIINAISKDIAASLLYHTSTTEIWKDLESCKNDSRIFQLKQKLVGFSQGQMSIMTFCTQLKIIWDELYLTKQICSCLQCRCGVVRNMLEEHQQEYVMTFLMGINDFYAHIRSQILLMVYLPSISKVFSLIF</sequence>